<proteinExistence type="inferred from homology"/>
<dbReference type="PRINTS" id="PR00080">
    <property type="entry name" value="SDRFAMILY"/>
</dbReference>
<evidence type="ECO:0008006" key="5">
    <source>
        <dbReference type="Google" id="ProtNLM"/>
    </source>
</evidence>
<dbReference type="InterPro" id="IPR036291">
    <property type="entry name" value="NAD(P)-bd_dom_sf"/>
</dbReference>
<evidence type="ECO:0000313" key="4">
    <source>
        <dbReference type="Proteomes" id="UP000628775"/>
    </source>
</evidence>
<reference evidence="3" key="1">
    <citation type="journal article" date="2014" name="Int. J. Syst. Evol. Microbiol.">
        <title>Complete genome sequence of Corynebacterium casei LMG S-19264T (=DSM 44701T), isolated from a smear-ripened cheese.</title>
        <authorList>
            <consortium name="US DOE Joint Genome Institute (JGI-PGF)"/>
            <person name="Walter F."/>
            <person name="Albersmeier A."/>
            <person name="Kalinowski J."/>
            <person name="Ruckert C."/>
        </authorList>
    </citation>
    <scope>NUCLEOTIDE SEQUENCE</scope>
    <source>
        <strain evidence="3">CGMCC 1.15371</strain>
    </source>
</reference>
<dbReference type="SUPFAM" id="SSF51735">
    <property type="entry name" value="NAD(P)-binding Rossmann-fold domains"/>
    <property type="match status" value="1"/>
</dbReference>
<evidence type="ECO:0000256" key="1">
    <source>
        <dbReference type="ARBA" id="ARBA00006484"/>
    </source>
</evidence>
<organism evidence="3 4">
    <name type="scientific">Pullulanibacillus camelliae</name>
    <dbReference type="NCBI Taxonomy" id="1707096"/>
    <lineage>
        <taxon>Bacteria</taxon>
        <taxon>Bacillati</taxon>
        <taxon>Bacillota</taxon>
        <taxon>Bacilli</taxon>
        <taxon>Bacillales</taxon>
        <taxon>Sporolactobacillaceae</taxon>
        <taxon>Pullulanibacillus</taxon>
    </lineage>
</organism>
<dbReference type="Gene3D" id="3.40.50.720">
    <property type="entry name" value="NAD(P)-binding Rossmann-like Domain"/>
    <property type="match status" value="1"/>
</dbReference>
<dbReference type="EMBL" id="BMIR01000011">
    <property type="protein sequence ID" value="GGE45119.1"/>
    <property type="molecule type" value="Genomic_DNA"/>
</dbReference>
<dbReference type="Pfam" id="PF00106">
    <property type="entry name" value="adh_short"/>
    <property type="match status" value="1"/>
</dbReference>
<protein>
    <recommendedName>
        <fullName evidence="5">SDR family oxidoreductase</fullName>
    </recommendedName>
</protein>
<dbReference type="PANTHER" id="PTHR43639">
    <property type="entry name" value="OXIDOREDUCTASE, SHORT-CHAIN DEHYDROGENASE/REDUCTASE FAMILY (AFU_ORTHOLOGUE AFUA_5G02870)"/>
    <property type="match status" value="1"/>
</dbReference>
<sequence length="126" mass="13933">MSHFYKVIDFTVKTFGAIHHLVNCAGIYPSKPALEISEKDWEAVLNLKAPFFLSKAVAEYFIKEKIAGSVTNSAPTAARMGRPGVAAYSSSKARLVMLTRVLALNGQPMGSVSMPSVRDWWKPKRF</sequence>
<evidence type="ECO:0000313" key="3">
    <source>
        <dbReference type="EMBL" id="GGE45119.1"/>
    </source>
</evidence>
<evidence type="ECO:0000256" key="2">
    <source>
        <dbReference type="ARBA" id="ARBA00023002"/>
    </source>
</evidence>
<reference evidence="3" key="2">
    <citation type="submission" date="2020-09" db="EMBL/GenBank/DDBJ databases">
        <authorList>
            <person name="Sun Q."/>
            <person name="Zhou Y."/>
        </authorList>
    </citation>
    <scope>NUCLEOTIDE SEQUENCE</scope>
    <source>
        <strain evidence="3">CGMCC 1.15371</strain>
    </source>
</reference>
<accession>A0A8J2YID6</accession>
<name>A0A8J2YID6_9BACL</name>
<dbReference type="PANTHER" id="PTHR43639:SF1">
    <property type="entry name" value="SHORT-CHAIN DEHYDROGENASE_REDUCTASE FAMILY PROTEIN"/>
    <property type="match status" value="1"/>
</dbReference>
<gene>
    <name evidence="3" type="ORF">GCM10011391_24960</name>
</gene>
<dbReference type="InterPro" id="IPR020904">
    <property type="entry name" value="Sc_DH/Rdtase_CS"/>
</dbReference>
<keyword evidence="4" id="KW-1185">Reference proteome</keyword>
<dbReference type="InterPro" id="IPR002347">
    <property type="entry name" value="SDR_fam"/>
</dbReference>
<dbReference type="CDD" id="cd05233">
    <property type="entry name" value="SDR_c"/>
    <property type="match status" value="1"/>
</dbReference>
<keyword evidence="2" id="KW-0560">Oxidoreductase</keyword>
<dbReference type="GO" id="GO:0016491">
    <property type="term" value="F:oxidoreductase activity"/>
    <property type="evidence" value="ECO:0007669"/>
    <property type="project" value="UniProtKB-KW"/>
</dbReference>
<dbReference type="PROSITE" id="PS00061">
    <property type="entry name" value="ADH_SHORT"/>
    <property type="match status" value="1"/>
</dbReference>
<comment type="similarity">
    <text evidence="1">Belongs to the short-chain dehydrogenases/reductases (SDR) family.</text>
</comment>
<dbReference type="PRINTS" id="PR00081">
    <property type="entry name" value="GDHRDH"/>
</dbReference>
<comment type="caution">
    <text evidence="3">The sequence shown here is derived from an EMBL/GenBank/DDBJ whole genome shotgun (WGS) entry which is preliminary data.</text>
</comment>
<dbReference type="Proteomes" id="UP000628775">
    <property type="component" value="Unassembled WGS sequence"/>
</dbReference>
<dbReference type="AlphaFoldDB" id="A0A8J2YID6"/>